<keyword evidence="3" id="KW-0238">DNA-binding</keyword>
<dbReference type="SUPFAM" id="SSF46785">
    <property type="entry name" value="Winged helix' DNA-binding domain"/>
    <property type="match status" value="1"/>
</dbReference>
<organism evidence="6 7">
    <name type="scientific">Thalassomonas haliotis</name>
    <dbReference type="NCBI Taxonomy" id="485448"/>
    <lineage>
        <taxon>Bacteria</taxon>
        <taxon>Pseudomonadati</taxon>
        <taxon>Pseudomonadota</taxon>
        <taxon>Gammaproteobacteria</taxon>
        <taxon>Alteromonadales</taxon>
        <taxon>Colwelliaceae</taxon>
        <taxon>Thalassomonas</taxon>
    </lineage>
</organism>
<sequence length="331" mass="37440">MLKTTLEQWRMFRAVVENHGFYQAGNAINKSQSTIHYAVQKLEKSLDVKLIEVVGRKTRLTNAGELLLRQAGHVLDEAHKLEAIGQSLTQDSERQLKIAVDEVFPQKILYNILQDLSAQFPLLRIELMETVLTGSLELLESGQVDVCISSTSPNYGFSEQLCMIEFIAVAHKDHVLHQSEQPLTFETLKDHHQVVVRDSGEHADHNDGWLGSEQRWTVSHMRTSIDMISNGFGFAWLPVTEISEPLKQGLLKPLRLGQSSRRLAQLYLLLNEASILGPAGRSFISAVRHHSKQLAQQNCNRLMSEKEPQEKLPGQNQTLHLLEEAEEMELV</sequence>
<dbReference type="Gene3D" id="3.40.190.290">
    <property type="match status" value="1"/>
</dbReference>
<evidence type="ECO:0000256" key="1">
    <source>
        <dbReference type="ARBA" id="ARBA00009437"/>
    </source>
</evidence>
<evidence type="ECO:0000313" key="6">
    <source>
        <dbReference type="EMBL" id="WDE11578.1"/>
    </source>
</evidence>
<dbReference type="Proteomes" id="UP001215231">
    <property type="component" value="Chromosome"/>
</dbReference>
<evidence type="ECO:0000256" key="2">
    <source>
        <dbReference type="ARBA" id="ARBA00023015"/>
    </source>
</evidence>
<dbReference type="RefSeq" id="WP_274051730.1">
    <property type="nucleotide sequence ID" value="NZ_CP059693.1"/>
</dbReference>
<evidence type="ECO:0000313" key="7">
    <source>
        <dbReference type="Proteomes" id="UP001215231"/>
    </source>
</evidence>
<dbReference type="Gene3D" id="1.10.10.10">
    <property type="entry name" value="Winged helix-like DNA-binding domain superfamily/Winged helix DNA-binding domain"/>
    <property type="match status" value="1"/>
</dbReference>
<keyword evidence="4" id="KW-0804">Transcription</keyword>
<evidence type="ECO:0000256" key="3">
    <source>
        <dbReference type="ARBA" id="ARBA00023125"/>
    </source>
</evidence>
<evidence type="ECO:0000259" key="5">
    <source>
        <dbReference type="PROSITE" id="PS50931"/>
    </source>
</evidence>
<dbReference type="PANTHER" id="PTHR30126:SF88">
    <property type="entry name" value="TRANSCRIPTIONAL REGULATOR-RELATED"/>
    <property type="match status" value="1"/>
</dbReference>
<dbReference type="EMBL" id="CP059693">
    <property type="protein sequence ID" value="WDE11578.1"/>
    <property type="molecule type" value="Genomic_DNA"/>
</dbReference>
<keyword evidence="2" id="KW-0805">Transcription regulation</keyword>
<dbReference type="PANTHER" id="PTHR30126">
    <property type="entry name" value="HTH-TYPE TRANSCRIPTIONAL REGULATOR"/>
    <property type="match status" value="1"/>
</dbReference>
<dbReference type="InterPro" id="IPR005119">
    <property type="entry name" value="LysR_subst-bd"/>
</dbReference>
<dbReference type="InterPro" id="IPR036388">
    <property type="entry name" value="WH-like_DNA-bd_sf"/>
</dbReference>
<comment type="similarity">
    <text evidence="1">Belongs to the LysR transcriptional regulatory family.</text>
</comment>
<feature type="domain" description="HTH lysR-type" evidence="5">
    <location>
        <begin position="4"/>
        <end position="61"/>
    </location>
</feature>
<keyword evidence="7" id="KW-1185">Reference proteome</keyword>
<accession>A0ABY7VDF6</accession>
<dbReference type="Pfam" id="PF00126">
    <property type="entry name" value="HTH_1"/>
    <property type="match status" value="1"/>
</dbReference>
<proteinExistence type="inferred from homology"/>
<dbReference type="InterPro" id="IPR000847">
    <property type="entry name" value="LysR_HTH_N"/>
</dbReference>
<dbReference type="SUPFAM" id="SSF53850">
    <property type="entry name" value="Periplasmic binding protein-like II"/>
    <property type="match status" value="1"/>
</dbReference>
<protein>
    <submittedName>
        <fullName evidence="6">LysR family transcriptional regulator</fullName>
    </submittedName>
</protein>
<gene>
    <name evidence="6" type="ORF">H3N35_25810</name>
</gene>
<name>A0ABY7VDF6_9GAMM</name>
<reference evidence="6 7" key="1">
    <citation type="journal article" date="2022" name="Mar. Drugs">
        <title>Bioassay-Guided Fractionation Leads to the Detection of Cholic Acid Generated by the Rare Thalassomonas sp.</title>
        <authorList>
            <person name="Pheiffer F."/>
            <person name="Schneider Y.K."/>
            <person name="Hansen E.H."/>
            <person name="Andersen J.H."/>
            <person name="Isaksson J."/>
            <person name="Busche T."/>
            <person name="R C."/>
            <person name="Kalinowski J."/>
            <person name="Zyl L.V."/>
            <person name="Trindade M."/>
        </authorList>
    </citation>
    <scope>NUCLEOTIDE SEQUENCE [LARGE SCALE GENOMIC DNA]</scope>
    <source>
        <strain evidence="6 7">A5K-61T</strain>
    </source>
</reference>
<dbReference type="PROSITE" id="PS50931">
    <property type="entry name" value="HTH_LYSR"/>
    <property type="match status" value="1"/>
</dbReference>
<dbReference type="InterPro" id="IPR036390">
    <property type="entry name" value="WH_DNA-bd_sf"/>
</dbReference>
<dbReference type="Pfam" id="PF03466">
    <property type="entry name" value="LysR_substrate"/>
    <property type="match status" value="1"/>
</dbReference>
<evidence type="ECO:0000256" key="4">
    <source>
        <dbReference type="ARBA" id="ARBA00023163"/>
    </source>
</evidence>